<gene>
    <name evidence="2" type="ORF">ACFOMG_14650</name>
</gene>
<dbReference type="PANTHER" id="PTHR31273">
    <property type="entry name" value="PHOSPHOKETOLASE-RELATED"/>
    <property type="match status" value="1"/>
</dbReference>
<dbReference type="Gene3D" id="3.40.50.970">
    <property type="match status" value="2"/>
</dbReference>
<keyword evidence="3" id="KW-1185">Reference proteome</keyword>
<dbReference type="InterPro" id="IPR018970">
    <property type="entry name" value="Xul5P/Fru6P_PKetolase_N"/>
</dbReference>
<dbReference type="SUPFAM" id="SSF52518">
    <property type="entry name" value="Thiamin diphosphate-binding fold (THDP-binding)"/>
    <property type="match status" value="1"/>
</dbReference>
<evidence type="ECO:0000313" key="2">
    <source>
        <dbReference type="EMBL" id="MFC3681341.1"/>
    </source>
</evidence>
<dbReference type="RefSeq" id="WP_376867693.1">
    <property type="nucleotide sequence ID" value="NZ_JBHRYB010000014.1"/>
</dbReference>
<evidence type="ECO:0000313" key="3">
    <source>
        <dbReference type="Proteomes" id="UP001595722"/>
    </source>
</evidence>
<dbReference type="Proteomes" id="UP001595722">
    <property type="component" value="Unassembled WGS sequence"/>
</dbReference>
<comment type="caution">
    <text evidence="2">The sequence shown here is derived from an EMBL/GenBank/DDBJ whole genome shotgun (WGS) entry which is preliminary data.</text>
</comment>
<dbReference type="Pfam" id="PF03894">
    <property type="entry name" value="XFP"/>
    <property type="match status" value="1"/>
</dbReference>
<dbReference type="PANTHER" id="PTHR31273:SF0">
    <property type="entry name" value="PHOSPHOKETOLASE-RELATED"/>
    <property type="match status" value="1"/>
</dbReference>
<dbReference type="Pfam" id="PF09364">
    <property type="entry name" value="XFP_N"/>
    <property type="match status" value="1"/>
</dbReference>
<organism evidence="2 3">
    <name type="scientific">Bacterioplanoides pacificum</name>
    <dbReference type="NCBI Taxonomy" id="1171596"/>
    <lineage>
        <taxon>Bacteria</taxon>
        <taxon>Pseudomonadati</taxon>
        <taxon>Pseudomonadota</taxon>
        <taxon>Gammaproteobacteria</taxon>
        <taxon>Oceanospirillales</taxon>
        <taxon>Oceanospirillaceae</taxon>
        <taxon>Bacterioplanoides</taxon>
    </lineage>
</organism>
<name>A0ABV7VUZ3_9GAMM</name>
<sequence>MTLNLYQQTSYPLSADYLTEEAQRLRRQNPALARWAAGRGIICHRPATQIQAHLMAESLLQKGLISTSGDFFQRLMALDCLTLQSMWLVVHMTYARRLYLDGRALAAADFKPLPRGHTGGALNMVPAYAGLLAVNHFTRQPRAWLLGQGHCVAAIDALQLLTATAIPERQQLYPLDDDGLSRFVADCYDTRLDAGGRQISTLGAHVNVHTAGARMEGGYLGFAGMQYAHMPLPGERLVAFLSDGAFEEQRGTDWAARWWRGEDTGLIAPLMIANGRRIDQRTTIAQQGGSSWFVSHLRNQGFAPFVIDGRDPAAYMCAIYYMEIQLSQAYERIRRGDAEYPVALPYCIAETVKGFGFPAAGTGAAHDLPLGAYPARNPEALAFFNQGAQALFQPHQDWREAAALLTQPQGASAPMVAVNCPEPDWSDRRESAMAAIDRYFIEITEVNPALRVRVGNPDELRSNGMSQTLDQFRHRVTRPEISAAEAIDGCVVTALNEEAVVSACLANQAGINLVVAYEAFAIKMLCALRQTIIFSRQQKEAGDAAGWLGFPVVTTSLIWENGEHDQSHQDCALSEGLMLKMADMARVVFPPDANSAMACLRNCYGDLGVVWNLVVSRTVMPAFFSPRQATQLVQDGAVCVRGHCGAELQLVACGALQLQQMLKASDRLRQQRVSHSLVYLLEPGRFRQPRDRWEAEVVADPAVLQALFPARVRYRLLLTHGRAEPLLACCRLLDLGPQRTRALGYINRGGTLDSETLLFVNACSWAHVLASLAQLCGQQPTLWLTEEEWAAVDGRGDPYHVIRPAL</sequence>
<accession>A0ABV7VUZ3</accession>
<protein>
    <submittedName>
        <fullName evidence="2">Xylulose 5-phosphate 3-epimerase</fullName>
    </submittedName>
</protein>
<feature type="domain" description="Xylulose 5-phosphate/Fructose 6-phosphate phosphoketolase N-terminal" evidence="1">
    <location>
        <begin position="85"/>
        <end position="359"/>
    </location>
</feature>
<dbReference type="EMBL" id="JBHRYB010000014">
    <property type="protein sequence ID" value="MFC3681341.1"/>
    <property type="molecule type" value="Genomic_DNA"/>
</dbReference>
<evidence type="ECO:0000259" key="1">
    <source>
        <dbReference type="Pfam" id="PF09364"/>
    </source>
</evidence>
<reference evidence="3" key="1">
    <citation type="journal article" date="2019" name="Int. J. Syst. Evol. Microbiol.">
        <title>The Global Catalogue of Microorganisms (GCM) 10K type strain sequencing project: providing services to taxonomists for standard genome sequencing and annotation.</title>
        <authorList>
            <consortium name="The Broad Institute Genomics Platform"/>
            <consortium name="The Broad Institute Genome Sequencing Center for Infectious Disease"/>
            <person name="Wu L."/>
            <person name="Ma J."/>
        </authorList>
    </citation>
    <scope>NUCLEOTIDE SEQUENCE [LARGE SCALE GENOMIC DNA]</scope>
    <source>
        <strain evidence="3">KCTC 42424</strain>
    </source>
</reference>
<dbReference type="InterPro" id="IPR029061">
    <property type="entry name" value="THDP-binding"/>
</dbReference>
<proteinExistence type="predicted"/>
<dbReference type="InterPro" id="IPR005593">
    <property type="entry name" value="Xul5P/Fru6P_PKetolase"/>
</dbReference>